<sequence length="630" mass="72123">MGEGRAMSSVTEGSGRPEEIGGMGCFQDIMDLTAIPRDAVVLTADNKARILDLLQNISKEYQIQAHKLDWQTQLLEAKQRLIDKYEAKDALSNDMELNIEQSPHLTDGIHRNGSSTLTNTTELSSTNFIGSFDNAPTSSQCRLATSLSLVQQVKLHLDRLPLDDVLRLKTEQLCMLVSTQSADVSVLRRSLKLLQDRAQSNAMIVTELRLEHDISAMRLQHRRLFQRVLQEDTVRLRDNYNELLNKYTRERECAEDMQIEYAHLQEDFAALEQVNYQQRDVLAQTGQKYSNVMQKLRNLAALNSQSNERLVMLQEDNIVQQSRLQDIIRGLQARVDSMATDPLWLEFVNDRQLHMNEQGDANPHIISLQQELSRVTSEHKRCLGHLAEHQNTINELKRVLIVQEGKWRDQTASLLHLVDSQDQELAQLHENAASIQQDHLKAVGKMQHNLDSMKCHVESLQESNSALVAMVKDYVTELKSAKRELHRRFLECESLKVAGATIQVECNNLRERLAHSESMQEECQRWQMTCVELEEREASLVCQVQQLQNQVAVLRQHSLPDLSSLWSNPPSAPLALSNDMFQKVKDVLDQRILEFQRDRDKYTSNPALQHYLSVESVFLSALRGRMLLLA</sequence>
<dbReference type="AlphaFoldDB" id="A0A024U0U3"/>
<name>A0A024U0U3_9STRA</name>
<proteinExistence type="predicted"/>
<dbReference type="RefSeq" id="XP_008871066.1">
    <property type="nucleotide sequence ID" value="XM_008872844.1"/>
</dbReference>
<organism evidence="2">
    <name type="scientific">Aphanomyces invadans</name>
    <dbReference type="NCBI Taxonomy" id="157072"/>
    <lineage>
        <taxon>Eukaryota</taxon>
        <taxon>Sar</taxon>
        <taxon>Stramenopiles</taxon>
        <taxon>Oomycota</taxon>
        <taxon>Saprolegniomycetes</taxon>
        <taxon>Saprolegniales</taxon>
        <taxon>Verrucalvaceae</taxon>
        <taxon>Aphanomyces</taxon>
    </lineage>
</organism>
<evidence type="ECO:0000313" key="2">
    <source>
        <dbReference type="EMBL" id="ETW00041.1"/>
    </source>
</evidence>
<evidence type="ECO:0000256" key="1">
    <source>
        <dbReference type="SAM" id="Coils"/>
    </source>
</evidence>
<dbReference type="GeneID" id="20084526"/>
<gene>
    <name evidence="2" type="ORF">H310_07476</name>
</gene>
<dbReference type="VEuPathDB" id="FungiDB:H310_07476"/>
<accession>A0A024U0U3</accession>
<feature type="coiled-coil region" evidence="1">
    <location>
        <begin position="237"/>
        <end position="274"/>
    </location>
</feature>
<dbReference type="EMBL" id="KI913965">
    <property type="protein sequence ID" value="ETW00041.1"/>
    <property type="molecule type" value="Genomic_DNA"/>
</dbReference>
<feature type="coiled-coil region" evidence="1">
    <location>
        <begin position="516"/>
        <end position="550"/>
    </location>
</feature>
<protein>
    <submittedName>
        <fullName evidence="2">Uncharacterized protein</fullName>
    </submittedName>
</protein>
<feature type="coiled-coil region" evidence="1">
    <location>
        <begin position="386"/>
        <end position="438"/>
    </location>
</feature>
<keyword evidence="1" id="KW-0175">Coiled coil</keyword>
<dbReference type="OrthoDB" id="72895at2759"/>
<reference evidence="2" key="1">
    <citation type="submission" date="2013-12" db="EMBL/GenBank/DDBJ databases">
        <title>The Genome Sequence of Aphanomyces invadans NJM9701.</title>
        <authorList>
            <consortium name="The Broad Institute Genomics Platform"/>
            <person name="Russ C."/>
            <person name="Tyler B."/>
            <person name="van West P."/>
            <person name="Dieguez-Uribeondo J."/>
            <person name="Young S.K."/>
            <person name="Zeng Q."/>
            <person name="Gargeya S."/>
            <person name="Fitzgerald M."/>
            <person name="Abouelleil A."/>
            <person name="Alvarado L."/>
            <person name="Chapman S.B."/>
            <person name="Gainer-Dewar J."/>
            <person name="Goldberg J."/>
            <person name="Griggs A."/>
            <person name="Gujja S."/>
            <person name="Hansen M."/>
            <person name="Howarth C."/>
            <person name="Imamovic A."/>
            <person name="Ireland A."/>
            <person name="Larimer J."/>
            <person name="McCowan C."/>
            <person name="Murphy C."/>
            <person name="Pearson M."/>
            <person name="Poon T.W."/>
            <person name="Priest M."/>
            <person name="Roberts A."/>
            <person name="Saif S."/>
            <person name="Shea T."/>
            <person name="Sykes S."/>
            <person name="Wortman J."/>
            <person name="Nusbaum C."/>
            <person name="Birren B."/>
        </authorList>
    </citation>
    <scope>NUCLEOTIDE SEQUENCE [LARGE SCALE GENOMIC DNA]</scope>
    <source>
        <strain evidence="2">NJM9701</strain>
    </source>
</reference>